<feature type="compositionally biased region" description="Polar residues" evidence="1">
    <location>
        <begin position="1348"/>
        <end position="1370"/>
    </location>
</feature>
<feature type="compositionally biased region" description="Acidic residues" evidence="1">
    <location>
        <begin position="1003"/>
        <end position="1012"/>
    </location>
</feature>
<gene>
    <name evidence="2" type="ORF">PPERSA_08099</name>
</gene>
<dbReference type="OMA" id="LANCEIQ"/>
<name>A0A0V0R2Q9_PSEPJ</name>
<feature type="region of interest" description="Disordered" evidence="1">
    <location>
        <begin position="661"/>
        <end position="692"/>
    </location>
</feature>
<protein>
    <submittedName>
        <fullName evidence="2">Uncharacterized protein</fullName>
    </submittedName>
</protein>
<keyword evidence="3" id="KW-1185">Reference proteome</keyword>
<evidence type="ECO:0000313" key="2">
    <source>
        <dbReference type="EMBL" id="KRX08788.1"/>
    </source>
</evidence>
<feature type="region of interest" description="Disordered" evidence="1">
    <location>
        <begin position="1434"/>
        <end position="1472"/>
    </location>
</feature>
<comment type="caution">
    <text evidence="2">The sequence shown here is derived from an EMBL/GenBank/DDBJ whole genome shotgun (WGS) entry which is preliminary data.</text>
</comment>
<evidence type="ECO:0000256" key="1">
    <source>
        <dbReference type="SAM" id="MobiDB-lite"/>
    </source>
</evidence>
<proteinExistence type="predicted"/>
<dbReference type="InParanoid" id="A0A0V0R2Q9"/>
<dbReference type="EMBL" id="LDAU01000058">
    <property type="protein sequence ID" value="KRX08788.1"/>
    <property type="molecule type" value="Genomic_DNA"/>
</dbReference>
<feature type="region of interest" description="Disordered" evidence="1">
    <location>
        <begin position="981"/>
        <end position="1015"/>
    </location>
</feature>
<feature type="compositionally biased region" description="Basic and acidic residues" evidence="1">
    <location>
        <begin position="1434"/>
        <end position="1457"/>
    </location>
</feature>
<dbReference type="Proteomes" id="UP000054937">
    <property type="component" value="Unassembled WGS sequence"/>
</dbReference>
<dbReference type="OrthoDB" id="290292at2759"/>
<organism evidence="2 3">
    <name type="scientific">Pseudocohnilembus persalinus</name>
    <name type="common">Ciliate</name>
    <dbReference type="NCBI Taxonomy" id="266149"/>
    <lineage>
        <taxon>Eukaryota</taxon>
        <taxon>Sar</taxon>
        <taxon>Alveolata</taxon>
        <taxon>Ciliophora</taxon>
        <taxon>Intramacronucleata</taxon>
        <taxon>Oligohymenophorea</taxon>
        <taxon>Scuticociliatia</taxon>
        <taxon>Philasterida</taxon>
        <taxon>Pseudocohnilembidae</taxon>
        <taxon>Pseudocohnilembus</taxon>
    </lineage>
</organism>
<accession>A0A0V0R2Q9</accession>
<feature type="region of interest" description="Disordered" evidence="1">
    <location>
        <begin position="1628"/>
        <end position="1650"/>
    </location>
</feature>
<sequence>MEDSSLQYYMTSIEVDNSKINVHPVIIPLYNVYINLVLRSYLEYNWDIYLPLVMEYKQRSLHDSIKGYKIDYNLLAEIVQKGKRDIRQYIKTPHEITQIKLNEFEFYGVIQQNPLKQISVVSSNFDYHYETKRGDDGQIKGFQNQFFQQILLIYTDKSNILKKTLSNQSMESSSQNQSQGDDNSQVQKFEDYKINVFQKLSPSKSGNQFQVNYQTQKINNKLSKNQNPIQKQQSWNLEGYEEKFGEIQKYEIKSVEDEQIISEHNLDKFKINMNDQQIKNMINFFNLFDLELYHQTRNKIFSNPYQYQNNPYEKKCISSTLYTNFEFVFQFDHTNKIKLLCDYYKQNQVGPNVLKMDSKKIFQNLQIIMEYQVNQQAKQVKFANINTLENEYYYKEINESIYKISGLIFQFDSEVKYIGDFFWVLKDKINEIQVHSEQIRNKMLKKKKKYIEQNTSSQIIQDKVSVSLENLQICLEEDKHNQFLKAYQAFTREYLSKQTVYNERECIYNLQKYKKFSDSPLLKLGIEKLGIELKPFHQMRTFKDIQNFIKKTDPLNSHLNLEEQFFEAFRLLQVETEFINFQIQIRDYPFKIVDLQYLTSQAQFLLTNLKQTKNIYDKAYLQRLFYHWEIQMGGFEVNFGLCLSSGINEIIARTVQIFSQSPNQSKKSQHQNQSGTNYPKYQNKSKQQTENINQEKSLQKNLHPNIQSSNQNKFSKNFENQQNQMSFFDQWRMNFHGKIFVQKPNKSNFNMLTHIYPYYKDALKLTLGKTYFFYESEELKLNIQSITFKRTNRPKNETHIFKIPKTQSTLNLKWNCKGKSSDHFFILNCLDQCQNQELEDFKSKDLTMRFNINFPKATEDELFEERIHFLGKKQNSAMNNKKNLTIQQKKFKTAVKNSEVIFFHYQQEFVEWIQNLPQLRLDILKLYAIKTPTQFGNTVNQNETGNLDEDIALKKETSYNIDEYLKEKKLTQIENNEKISTNQDLKQKKTQNQNQNEQRQSEAETETEDDDSNGQQKYTDYITLFQNSLNKQLNSSNKRGVLMKHVKTIQLFIQMENIRLNITNQKIEKMDFQENFTQEGQNMDIDDSMKERVIGIQNVFDSLNFSSEFYLRPSKINIQNLKTLDKSPNNKSPKYTQQFNFNQANQEFNYQDKNQIIKEEDEDQEQDKIENDQILEWAMRNGQGRINFVYSGVFTQSGKLLDLNPLIFKDYESKEENEFKDNFKNFFNLKNKYLIEKKQLFDLQDAIKNYSINFILANSKIYEKIVKNSLQKVMSQQDNEIPGSIYNLSKSKYSQQNDFCKKTFLRQDLNNDIQSNLKFDVQGVFFKSDQMIYLQKVEKELPIIQDTQSQTSDFNEQQKSQQYGNNINLQRNEKDINQQIESEPHNYKNTSELVFVKHYFTFEGCQMLMTKFLTNLIKNIFWRKEKNQIIIEQQQEKQNRQSHYKDGKQNQQEKSDKSQQNQQNTLQFSKSSKQAKKLFKKKPKQGDQKELKILNFAINIKNPQFNLNYSEKKTQLILASEHECYIIKKSNFLDFDKYNLDPQNQLILYFNGLDCYTIAKDLEQNNEVYWNSQYEKHQKIIAAKQAQFNITSYDFKTCQFDFSKPFKPQEKKKQYNESSIFGDGFGSGFNRQNESSKKPQKTQKQIDQEKKENKILNNPQYFWGKQDRSQNLLLYVESLEAQLTSRQYKIFQQMLEFLGKLMTSEEKAKNYKELILKHSKEYNQMGSKVIKNHILSNLMNFKMKEEILYSQVIYKINNGNLSMLNNKFDPFLEFSISDLSSKTSYFKNNLVTFDFELDSASIINKQEQLKNTHFANVLNYVQEGQDKKFIKVHKTQYNIPGMTQDTLWVYFDTYDVNLPPLTIKLTEDIYQPFYDYLWSSPEQQQIQASQQMENSKNNIKKEQDFLMPQYYSNVLVKDLKFCIYYQCDSSIKRLNGVSVIIEPYTVQQQFWTMKDLFDNLSNYLKKQVTSQAFSLIGQKIFGYQVDIHEGEQKGKKKKK</sequence>
<reference evidence="2 3" key="1">
    <citation type="journal article" date="2015" name="Sci. Rep.">
        <title>Genome of the facultative scuticociliatosis pathogen Pseudocohnilembus persalinus provides insight into its virulence through horizontal gene transfer.</title>
        <authorList>
            <person name="Xiong J."/>
            <person name="Wang G."/>
            <person name="Cheng J."/>
            <person name="Tian M."/>
            <person name="Pan X."/>
            <person name="Warren A."/>
            <person name="Jiang C."/>
            <person name="Yuan D."/>
            <person name="Miao W."/>
        </authorList>
    </citation>
    <scope>NUCLEOTIDE SEQUENCE [LARGE SCALE GENOMIC DNA]</scope>
    <source>
        <strain evidence="2">36N120E</strain>
    </source>
</reference>
<feature type="region of interest" description="Disordered" evidence="1">
    <location>
        <begin position="1348"/>
        <end position="1371"/>
    </location>
</feature>
<feature type="compositionally biased region" description="Low complexity" evidence="1">
    <location>
        <begin position="661"/>
        <end position="674"/>
    </location>
</feature>
<evidence type="ECO:0000313" key="3">
    <source>
        <dbReference type="Proteomes" id="UP000054937"/>
    </source>
</evidence>
<feature type="compositionally biased region" description="Polar residues" evidence="1">
    <location>
        <begin position="675"/>
        <end position="692"/>
    </location>
</feature>